<keyword evidence="2" id="KW-0238">DNA-binding</keyword>
<gene>
    <name evidence="5" type="ORF">NVS47_00645</name>
</gene>
<dbReference type="Gene3D" id="1.10.10.10">
    <property type="entry name" value="Winged helix-like DNA-binding domain superfamily/Winged helix DNA-binding domain"/>
    <property type="match status" value="1"/>
</dbReference>
<reference evidence="5 6" key="1">
    <citation type="submission" date="2022-08" db="EMBL/GenBank/DDBJ databases">
        <title>Proteogenomics of the novel Dehalobacterium formicoaceticum strain EZ94 highlights a key role of methyltransferases during anaerobic dichloromethane degradation.</title>
        <authorList>
            <person name="Wasmund K."/>
        </authorList>
    </citation>
    <scope>NUCLEOTIDE SEQUENCE [LARGE SCALE GENOMIC DNA]</scope>
    <source>
        <strain evidence="5 6">EZ94</strain>
    </source>
</reference>
<dbReference type="InterPro" id="IPR000595">
    <property type="entry name" value="cNMP-bd_dom"/>
</dbReference>
<evidence type="ECO:0000256" key="3">
    <source>
        <dbReference type="ARBA" id="ARBA00023163"/>
    </source>
</evidence>
<dbReference type="SUPFAM" id="SSF46785">
    <property type="entry name" value="Winged helix' DNA-binding domain"/>
    <property type="match status" value="1"/>
</dbReference>
<keyword evidence="6" id="KW-1185">Reference proteome</keyword>
<sequence>MTFKDTKKLSELLPFWKSLNEAEKNEVAEHSELKIYKKGEKIHNGSGDCIGVIAVKSGRLRVYMLSEDGKEVTLFRLVNKDICLLSASCVINNISFDIHVDAECSTEVYIISVATYDRIAKENPQVMSFMTDIISLRFSEAMWVMEQILFMKLDKRLAMFLLNQANLENSDTITLTHEQIAGHMGSAREVISRMLKYFSNEGILKVSRKGIKILDKEKLGNRGDGP</sequence>
<evidence type="ECO:0000313" key="5">
    <source>
        <dbReference type="EMBL" id="MCR6544040.1"/>
    </source>
</evidence>
<dbReference type="InterPro" id="IPR050397">
    <property type="entry name" value="Env_Response_Regulators"/>
</dbReference>
<dbReference type="PANTHER" id="PTHR24567">
    <property type="entry name" value="CRP FAMILY TRANSCRIPTIONAL REGULATORY PROTEIN"/>
    <property type="match status" value="1"/>
</dbReference>
<keyword evidence="1" id="KW-0805">Transcription regulation</keyword>
<organism evidence="5 6">
    <name type="scientific">Dehalobacterium formicoaceticum</name>
    <dbReference type="NCBI Taxonomy" id="51515"/>
    <lineage>
        <taxon>Bacteria</taxon>
        <taxon>Bacillati</taxon>
        <taxon>Bacillota</taxon>
        <taxon>Clostridia</taxon>
        <taxon>Eubacteriales</taxon>
        <taxon>Peptococcaceae</taxon>
        <taxon>Dehalobacterium</taxon>
    </lineage>
</organism>
<protein>
    <submittedName>
        <fullName evidence="5">Crp/Fnr family transcriptional regulator</fullName>
    </submittedName>
</protein>
<evidence type="ECO:0000256" key="1">
    <source>
        <dbReference type="ARBA" id="ARBA00023015"/>
    </source>
</evidence>
<dbReference type="InterPro" id="IPR036388">
    <property type="entry name" value="WH-like_DNA-bd_sf"/>
</dbReference>
<name>A0ABT1XZK3_9FIRM</name>
<dbReference type="CDD" id="cd00038">
    <property type="entry name" value="CAP_ED"/>
    <property type="match status" value="1"/>
</dbReference>
<accession>A0ABT1XZK3</accession>
<dbReference type="Gene3D" id="2.60.120.10">
    <property type="entry name" value="Jelly Rolls"/>
    <property type="match status" value="1"/>
</dbReference>
<keyword evidence="3" id="KW-0804">Transcription</keyword>
<feature type="domain" description="HTH crp-type" evidence="4">
    <location>
        <begin position="151"/>
        <end position="217"/>
    </location>
</feature>
<dbReference type="Proteomes" id="UP001524944">
    <property type="component" value="Unassembled WGS sequence"/>
</dbReference>
<evidence type="ECO:0000259" key="4">
    <source>
        <dbReference type="PROSITE" id="PS51063"/>
    </source>
</evidence>
<dbReference type="PANTHER" id="PTHR24567:SF26">
    <property type="entry name" value="REGULATORY PROTEIN YEIL"/>
    <property type="match status" value="1"/>
</dbReference>
<dbReference type="InterPro" id="IPR012318">
    <property type="entry name" value="HTH_CRP"/>
</dbReference>
<dbReference type="PRINTS" id="PR00034">
    <property type="entry name" value="HTHCRP"/>
</dbReference>
<dbReference type="PROSITE" id="PS51063">
    <property type="entry name" value="HTH_CRP_2"/>
    <property type="match status" value="1"/>
</dbReference>
<evidence type="ECO:0000256" key="2">
    <source>
        <dbReference type="ARBA" id="ARBA00023125"/>
    </source>
</evidence>
<dbReference type="InterPro" id="IPR014710">
    <property type="entry name" value="RmlC-like_jellyroll"/>
</dbReference>
<comment type="caution">
    <text evidence="5">The sequence shown here is derived from an EMBL/GenBank/DDBJ whole genome shotgun (WGS) entry which is preliminary data.</text>
</comment>
<evidence type="ECO:0000313" key="6">
    <source>
        <dbReference type="Proteomes" id="UP001524944"/>
    </source>
</evidence>
<dbReference type="SMART" id="SM00419">
    <property type="entry name" value="HTH_CRP"/>
    <property type="match status" value="1"/>
</dbReference>
<dbReference type="RefSeq" id="WP_257911553.1">
    <property type="nucleotide sequence ID" value="NZ_JANPWE010000001.1"/>
</dbReference>
<dbReference type="SUPFAM" id="SSF51206">
    <property type="entry name" value="cAMP-binding domain-like"/>
    <property type="match status" value="1"/>
</dbReference>
<dbReference type="EMBL" id="JANPWE010000001">
    <property type="protein sequence ID" value="MCR6544040.1"/>
    <property type="molecule type" value="Genomic_DNA"/>
</dbReference>
<dbReference type="Pfam" id="PF13545">
    <property type="entry name" value="HTH_Crp_2"/>
    <property type="match status" value="1"/>
</dbReference>
<dbReference type="InterPro" id="IPR018490">
    <property type="entry name" value="cNMP-bd_dom_sf"/>
</dbReference>
<proteinExistence type="predicted"/>
<dbReference type="InterPro" id="IPR036390">
    <property type="entry name" value="WH_DNA-bd_sf"/>
</dbReference>